<evidence type="ECO:0000313" key="9">
    <source>
        <dbReference type="Proteomes" id="UP000814243"/>
    </source>
</evidence>
<organism evidence="8 9">
    <name type="scientific">Spodoptera exigua</name>
    <name type="common">Beet armyworm</name>
    <name type="synonym">Noctua fulgens</name>
    <dbReference type="NCBI Taxonomy" id="7107"/>
    <lineage>
        <taxon>Eukaryota</taxon>
        <taxon>Metazoa</taxon>
        <taxon>Ecdysozoa</taxon>
        <taxon>Arthropoda</taxon>
        <taxon>Hexapoda</taxon>
        <taxon>Insecta</taxon>
        <taxon>Pterygota</taxon>
        <taxon>Neoptera</taxon>
        <taxon>Endopterygota</taxon>
        <taxon>Lepidoptera</taxon>
        <taxon>Glossata</taxon>
        <taxon>Ditrysia</taxon>
        <taxon>Noctuoidea</taxon>
        <taxon>Noctuidae</taxon>
        <taxon>Amphipyrinae</taxon>
        <taxon>Spodoptera</taxon>
    </lineage>
</organism>
<dbReference type="SUPFAM" id="SSF48371">
    <property type="entry name" value="ARM repeat"/>
    <property type="match status" value="1"/>
</dbReference>
<evidence type="ECO:0000256" key="2">
    <source>
        <dbReference type="ARBA" id="ARBA00004240"/>
    </source>
</evidence>
<protein>
    <submittedName>
        <fullName evidence="8">Uncharacterized protein</fullName>
    </submittedName>
</protein>
<evidence type="ECO:0000313" key="8">
    <source>
        <dbReference type="EMBL" id="KAH9645399.1"/>
    </source>
</evidence>
<dbReference type="Gene3D" id="1.25.10.10">
    <property type="entry name" value="Leucine-rich Repeat Variant"/>
    <property type="match status" value="1"/>
</dbReference>
<comment type="caution">
    <text evidence="8">The sequence shown here is derived from an EMBL/GenBank/DDBJ whole genome shotgun (WGS) entry which is preliminary data.</text>
</comment>
<gene>
    <name evidence="8" type="ORF">HF086_000017</name>
</gene>
<evidence type="ECO:0000256" key="4">
    <source>
        <dbReference type="ARBA" id="ARBA00022490"/>
    </source>
</evidence>
<sequence>MDGYTAKKSTSFETLVIQNITNVNELKAKLSGIILAGEDYQYDVSDSMKVLLTSTDQDIVQLSIEAIAELVKCEQKRDSYANKSIIGPILDILRKETVSDNIEMVKQCCRALGNLCCDCDTSRRLIVSLEGIPLLVKLLERSIDMRLDEIQTLASKTLLNFAIGGAEFTDIIFQAGIVDMVQRMLSIELKKDDFDDDTLSTCLLILSVINDNTPELLYSEMVNKTILQVLRDSLNMEISELCLDHLHSQAEHESVKTLIAKEGGVQLVCSRLEELVSRHTAGELNAADTEVDGCISSLVNMLVASHSLMQNEAILALTLLAIESLKKLSPDSQTEFDYEKSFVEQLIKSEIGKHVTILIDTNCAKMPVEVAENLLAFLDITSKSNKLALDYKDAKVHECLMKFSDSRTDLTTDMKSCIFGVFSSITNNGKND</sequence>
<feature type="repeat" description="ARM" evidence="7">
    <location>
        <begin position="130"/>
        <end position="176"/>
    </location>
</feature>
<dbReference type="EMBL" id="JACEFF010000044">
    <property type="protein sequence ID" value="KAH9645399.1"/>
    <property type="molecule type" value="Genomic_DNA"/>
</dbReference>
<dbReference type="SMART" id="SM00185">
    <property type="entry name" value="ARM"/>
    <property type="match status" value="3"/>
</dbReference>
<keyword evidence="6" id="KW-0496">Mitochondrion</keyword>
<name>A0A922MYT6_SPOEX</name>
<keyword evidence="5" id="KW-0256">Endoplasmic reticulum</keyword>
<evidence type="ECO:0000256" key="6">
    <source>
        <dbReference type="ARBA" id="ARBA00023128"/>
    </source>
</evidence>
<proteinExistence type="predicted"/>
<accession>A0A922MYT6</accession>
<dbReference type="InterPro" id="IPR016024">
    <property type="entry name" value="ARM-type_fold"/>
</dbReference>
<evidence type="ECO:0000256" key="1">
    <source>
        <dbReference type="ARBA" id="ARBA00004173"/>
    </source>
</evidence>
<dbReference type="InterPro" id="IPR040144">
    <property type="entry name" value="RAP1GDS1"/>
</dbReference>
<reference evidence="8" key="1">
    <citation type="journal article" date="2021" name="G3 (Bethesda)">
        <title>Genome and transcriptome analysis of the beet armyworm Spodoptera exigua reveals targets for pest control. .</title>
        <authorList>
            <person name="Simon S."/>
            <person name="Breeschoten T."/>
            <person name="Jansen H.J."/>
            <person name="Dirks R.P."/>
            <person name="Schranz M.E."/>
            <person name="Ros V.I.D."/>
        </authorList>
    </citation>
    <scope>NUCLEOTIDE SEQUENCE</scope>
    <source>
        <strain evidence="8">TB_SE_WUR_2020</strain>
    </source>
</reference>
<dbReference type="Proteomes" id="UP000814243">
    <property type="component" value="Unassembled WGS sequence"/>
</dbReference>
<dbReference type="GO" id="GO:0005085">
    <property type="term" value="F:guanyl-nucleotide exchange factor activity"/>
    <property type="evidence" value="ECO:0007669"/>
    <property type="project" value="InterPro"/>
</dbReference>
<keyword evidence="4" id="KW-0963">Cytoplasm</keyword>
<dbReference type="InterPro" id="IPR000225">
    <property type="entry name" value="Armadillo"/>
</dbReference>
<dbReference type="GO" id="GO:0005829">
    <property type="term" value="C:cytosol"/>
    <property type="evidence" value="ECO:0007669"/>
    <property type="project" value="UniProtKB-SubCell"/>
</dbReference>
<dbReference type="GO" id="GO:0005739">
    <property type="term" value="C:mitochondrion"/>
    <property type="evidence" value="ECO:0007669"/>
    <property type="project" value="UniProtKB-SubCell"/>
</dbReference>
<dbReference type="GO" id="GO:0005783">
    <property type="term" value="C:endoplasmic reticulum"/>
    <property type="evidence" value="ECO:0007669"/>
    <property type="project" value="UniProtKB-SubCell"/>
</dbReference>
<evidence type="ECO:0000256" key="5">
    <source>
        <dbReference type="ARBA" id="ARBA00022824"/>
    </source>
</evidence>
<dbReference type="PANTHER" id="PTHR10957">
    <property type="entry name" value="RAP1 GTPASE-GDP DISSOCIATION STIMULATOR 1"/>
    <property type="match status" value="1"/>
</dbReference>
<dbReference type="AlphaFoldDB" id="A0A922MYT6"/>
<comment type="subcellular location">
    <subcellularLocation>
        <location evidence="3">Cytoplasm</location>
        <location evidence="3">Cytosol</location>
    </subcellularLocation>
    <subcellularLocation>
        <location evidence="2">Endoplasmic reticulum</location>
    </subcellularLocation>
    <subcellularLocation>
        <location evidence="1">Mitochondrion</location>
    </subcellularLocation>
</comment>
<evidence type="ECO:0000256" key="7">
    <source>
        <dbReference type="PROSITE-ProRule" id="PRU00259"/>
    </source>
</evidence>
<evidence type="ECO:0000256" key="3">
    <source>
        <dbReference type="ARBA" id="ARBA00004514"/>
    </source>
</evidence>
<dbReference type="PROSITE" id="PS50176">
    <property type="entry name" value="ARM_REPEAT"/>
    <property type="match status" value="1"/>
</dbReference>
<dbReference type="InterPro" id="IPR011989">
    <property type="entry name" value="ARM-like"/>
</dbReference>